<dbReference type="Proteomes" id="UP000501802">
    <property type="component" value="Chromosome"/>
</dbReference>
<organism evidence="2 3">
    <name type="scientific">Spirosoma aureum</name>
    <dbReference type="NCBI Taxonomy" id="2692134"/>
    <lineage>
        <taxon>Bacteria</taxon>
        <taxon>Pseudomonadati</taxon>
        <taxon>Bacteroidota</taxon>
        <taxon>Cytophagia</taxon>
        <taxon>Cytophagales</taxon>
        <taxon>Cytophagaceae</taxon>
        <taxon>Spirosoma</taxon>
    </lineage>
</organism>
<dbReference type="EMBL" id="CP050063">
    <property type="protein sequence ID" value="QIP15123.1"/>
    <property type="molecule type" value="Genomic_DNA"/>
</dbReference>
<gene>
    <name evidence="2" type="ORF">G8759_22110</name>
</gene>
<protein>
    <submittedName>
        <fullName evidence="2">DUF998 domain-containing protein</fullName>
    </submittedName>
</protein>
<feature type="transmembrane region" description="Helical" evidence="1">
    <location>
        <begin position="14"/>
        <end position="40"/>
    </location>
</feature>
<dbReference type="KEGG" id="spib:G8759_22110"/>
<keyword evidence="1" id="KW-0812">Transmembrane</keyword>
<feature type="transmembrane region" description="Helical" evidence="1">
    <location>
        <begin position="123"/>
        <end position="146"/>
    </location>
</feature>
<name>A0A6G9ASD1_9BACT</name>
<keyword evidence="1" id="KW-0472">Membrane</keyword>
<feature type="transmembrane region" description="Helical" evidence="1">
    <location>
        <begin position="60"/>
        <end position="83"/>
    </location>
</feature>
<reference evidence="2 3" key="1">
    <citation type="submission" date="2020-03" db="EMBL/GenBank/DDBJ databases">
        <authorList>
            <person name="Kim M.K."/>
        </authorList>
    </citation>
    <scope>NUCLEOTIDE SEQUENCE [LARGE SCALE GENOMIC DNA]</scope>
    <source>
        <strain evidence="2 3">BT328</strain>
    </source>
</reference>
<feature type="transmembrane region" description="Helical" evidence="1">
    <location>
        <begin position="90"/>
        <end position="111"/>
    </location>
</feature>
<evidence type="ECO:0000256" key="1">
    <source>
        <dbReference type="SAM" id="Phobius"/>
    </source>
</evidence>
<accession>A0A6G9ASD1</accession>
<sequence>MELTPRVNVQRKQVLLASGMLAVFFYVLHILLGGILWKGYDHFQQPISDLTATGAPNKSLMLAFTTLYGVLALFFALTFTLFEANKHHKFVLWGGIMFVTLHCISIAYGIFPEDLPNAASTFLGTMHLVITALIVPFTIASPLLIGLGFRKERSWQNVGFASILASCLILLFGGLTAVFYLKQWPYFGIVERMNMAILQAWTFYLSYKLYRNQ</sequence>
<dbReference type="InterPro" id="IPR009339">
    <property type="entry name" value="DUF998"/>
</dbReference>
<proteinExistence type="predicted"/>
<keyword evidence="1" id="KW-1133">Transmembrane helix</keyword>
<evidence type="ECO:0000313" key="2">
    <source>
        <dbReference type="EMBL" id="QIP15123.1"/>
    </source>
</evidence>
<keyword evidence="3" id="KW-1185">Reference proteome</keyword>
<dbReference type="Pfam" id="PF06197">
    <property type="entry name" value="DUF998"/>
    <property type="match status" value="1"/>
</dbReference>
<dbReference type="RefSeq" id="WP_167212552.1">
    <property type="nucleotide sequence ID" value="NZ_CP050063.1"/>
</dbReference>
<dbReference type="AlphaFoldDB" id="A0A6G9ASD1"/>
<evidence type="ECO:0000313" key="3">
    <source>
        <dbReference type="Proteomes" id="UP000501802"/>
    </source>
</evidence>
<feature type="transmembrane region" description="Helical" evidence="1">
    <location>
        <begin position="158"/>
        <end position="181"/>
    </location>
</feature>